<dbReference type="GeneID" id="20202275"/>
<sequence>MLKQDLTLLYRLSFVIYNQPEDHIAAAFNYQCILKAISMGYDLDGIILIVEDAFIQSELIEVPTTNNKIRSIGILGNLKLMKQCSSLTNYSDTVTWIWWGKYRRGLCRIFCDWSELGETHPDLKLALENYKM</sequence>
<protein>
    <submittedName>
        <fullName evidence="1 2">Uncharacterized protein</fullName>
    </submittedName>
</protein>
<organism evidence="2 3">
    <name type="scientific">Helobdella robusta</name>
    <name type="common">Californian leech</name>
    <dbReference type="NCBI Taxonomy" id="6412"/>
    <lineage>
        <taxon>Eukaryota</taxon>
        <taxon>Metazoa</taxon>
        <taxon>Spiralia</taxon>
        <taxon>Lophotrochozoa</taxon>
        <taxon>Annelida</taxon>
        <taxon>Clitellata</taxon>
        <taxon>Hirudinea</taxon>
        <taxon>Rhynchobdellida</taxon>
        <taxon>Glossiphoniidae</taxon>
        <taxon>Helobdella</taxon>
    </lineage>
</organism>
<dbReference type="InParanoid" id="T1F0C5"/>
<evidence type="ECO:0000313" key="3">
    <source>
        <dbReference type="Proteomes" id="UP000015101"/>
    </source>
</evidence>
<dbReference type="KEGG" id="hro:HELRODRAFT_168244"/>
<dbReference type="CTD" id="20202275"/>
<keyword evidence="3" id="KW-1185">Reference proteome</keyword>
<dbReference type="HOGENOM" id="CLU_1919299_0_0_1"/>
<dbReference type="EMBL" id="AMQM01002921">
    <property type="status" value="NOT_ANNOTATED_CDS"/>
    <property type="molecule type" value="Genomic_DNA"/>
</dbReference>
<dbReference type="RefSeq" id="XP_009012376.1">
    <property type="nucleotide sequence ID" value="XM_009014128.1"/>
</dbReference>
<reference evidence="1 3" key="2">
    <citation type="journal article" date="2013" name="Nature">
        <title>Insights into bilaterian evolution from three spiralian genomes.</title>
        <authorList>
            <person name="Simakov O."/>
            <person name="Marletaz F."/>
            <person name="Cho S.J."/>
            <person name="Edsinger-Gonzales E."/>
            <person name="Havlak P."/>
            <person name="Hellsten U."/>
            <person name="Kuo D.H."/>
            <person name="Larsson T."/>
            <person name="Lv J."/>
            <person name="Arendt D."/>
            <person name="Savage R."/>
            <person name="Osoegawa K."/>
            <person name="de Jong P."/>
            <person name="Grimwood J."/>
            <person name="Chapman J.A."/>
            <person name="Shapiro H."/>
            <person name="Aerts A."/>
            <person name="Otillar R.P."/>
            <person name="Terry A.Y."/>
            <person name="Boore J.L."/>
            <person name="Grigoriev I.V."/>
            <person name="Lindberg D.R."/>
            <person name="Seaver E.C."/>
            <person name="Weisblat D.A."/>
            <person name="Putnam N.H."/>
            <person name="Rokhsar D.S."/>
        </authorList>
    </citation>
    <scope>NUCLEOTIDE SEQUENCE</scope>
</reference>
<proteinExistence type="predicted"/>
<dbReference type="EMBL" id="KB095959">
    <property type="protein sequence ID" value="ESO09283.1"/>
    <property type="molecule type" value="Genomic_DNA"/>
</dbReference>
<evidence type="ECO:0000313" key="2">
    <source>
        <dbReference type="EnsemblMetazoa" id="HelroP168244"/>
    </source>
</evidence>
<dbReference type="Proteomes" id="UP000015101">
    <property type="component" value="Unassembled WGS sequence"/>
</dbReference>
<accession>T1F0C5</accession>
<reference evidence="2" key="3">
    <citation type="submission" date="2015-06" db="UniProtKB">
        <authorList>
            <consortium name="EnsemblMetazoa"/>
        </authorList>
    </citation>
    <scope>IDENTIFICATION</scope>
</reference>
<reference evidence="3" key="1">
    <citation type="submission" date="2012-12" db="EMBL/GenBank/DDBJ databases">
        <authorList>
            <person name="Hellsten U."/>
            <person name="Grimwood J."/>
            <person name="Chapman J.A."/>
            <person name="Shapiro H."/>
            <person name="Aerts A."/>
            <person name="Otillar R.P."/>
            <person name="Terry A.Y."/>
            <person name="Boore J.L."/>
            <person name="Simakov O."/>
            <person name="Marletaz F."/>
            <person name="Cho S.-J."/>
            <person name="Edsinger-Gonzales E."/>
            <person name="Havlak P."/>
            <person name="Kuo D.-H."/>
            <person name="Larsson T."/>
            <person name="Lv J."/>
            <person name="Arendt D."/>
            <person name="Savage R."/>
            <person name="Osoegawa K."/>
            <person name="de Jong P."/>
            <person name="Lindberg D.R."/>
            <person name="Seaver E.C."/>
            <person name="Weisblat D.A."/>
            <person name="Putnam N.H."/>
            <person name="Grigoriev I.V."/>
            <person name="Rokhsar D.S."/>
        </authorList>
    </citation>
    <scope>NUCLEOTIDE SEQUENCE</scope>
</reference>
<dbReference type="OrthoDB" id="6062166at2759"/>
<gene>
    <name evidence="2" type="primary">20202275</name>
    <name evidence="1" type="ORF">HELRODRAFT_168244</name>
</gene>
<dbReference type="EnsemblMetazoa" id="HelroT168244">
    <property type="protein sequence ID" value="HelroP168244"/>
    <property type="gene ID" value="HelroG168244"/>
</dbReference>
<name>T1F0C5_HELRO</name>
<evidence type="ECO:0000313" key="1">
    <source>
        <dbReference type="EMBL" id="ESO09283.1"/>
    </source>
</evidence>
<dbReference type="AlphaFoldDB" id="T1F0C5"/>